<keyword evidence="3" id="KW-1003">Cell membrane</keyword>
<feature type="transmembrane region" description="Helical" evidence="7">
    <location>
        <begin position="31"/>
        <end position="52"/>
    </location>
</feature>
<feature type="transmembrane region" description="Helical" evidence="7">
    <location>
        <begin position="266"/>
        <end position="285"/>
    </location>
</feature>
<feature type="domain" description="EamA" evidence="8">
    <location>
        <begin position="5"/>
        <end position="138"/>
    </location>
</feature>
<feature type="transmembrane region" description="Helical" evidence="7">
    <location>
        <begin position="211"/>
        <end position="230"/>
    </location>
</feature>
<dbReference type="Pfam" id="PF00892">
    <property type="entry name" value="EamA"/>
    <property type="match status" value="2"/>
</dbReference>
<comment type="caution">
    <text evidence="9">The sequence shown here is derived from an EMBL/GenBank/DDBJ whole genome shotgun (WGS) entry which is preliminary data.</text>
</comment>
<dbReference type="InterPro" id="IPR000620">
    <property type="entry name" value="EamA_dom"/>
</dbReference>
<evidence type="ECO:0000259" key="8">
    <source>
        <dbReference type="Pfam" id="PF00892"/>
    </source>
</evidence>
<evidence type="ECO:0000313" key="10">
    <source>
        <dbReference type="Proteomes" id="UP001339962"/>
    </source>
</evidence>
<keyword evidence="6 7" id="KW-0472">Membrane</keyword>
<comment type="similarity">
    <text evidence="2">Belongs to the EamA transporter family.</text>
</comment>
<feature type="domain" description="EamA" evidence="8">
    <location>
        <begin position="152"/>
        <end position="282"/>
    </location>
</feature>
<evidence type="ECO:0000256" key="2">
    <source>
        <dbReference type="ARBA" id="ARBA00007362"/>
    </source>
</evidence>
<evidence type="ECO:0000256" key="7">
    <source>
        <dbReference type="SAM" id="Phobius"/>
    </source>
</evidence>
<keyword evidence="4 7" id="KW-0812">Transmembrane</keyword>
<feature type="transmembrane region" description="Helical" evidence="7">
    <location>
        <begin position="179"/>
        <end position="199"/>
    </location>
</feature>
<dbReference type="PANTHER" id="PTHR32322:SF18">
    <property type="entry name" value="S-ADENOSYLMETHIONINE_S-ADENOSYLHOMOCYSTEINE TRANSPORTER"/>
    <property type="match status" value="1"/>
</dbReference>
<name>A0ABD5ISR8_9BACL</name>
<evidence type="ECO:0000256" key="5">
    <source>
        <dbReference type="ARBA" id="ARBA00022989"/>
    </source>
</evidence>
<feature type="transmembrane region" description="Helical" evidence="7">
    <location>
        <begin position="150"/>
        <end position="167"/>
    </location>
</feature>
<reference evidence="9 10" key="1">
    <citation type="submission" date="2023-03" db="EMBL/GenBank/DDBJ databases">
        <title>Bacillus Genome Sequencing.</title>
        <authorList>
            <person name="Dunlap C."/>
        </authorList>
    </citation>
    <scope>NUCLEOTIDE SEQUENCE [LARGE SCALE GENOMIC DNA]</scope>
    <source>
        <strain evidence="9 10">NRS-38</strain>
    </source>
</reference>
<sequence length="302" mass="33505">MREKLFLLLANLFWAGNYVVGKQVIKETGPLWLTFIRWGIALIFLLPLTYLLERPRYTEVLKRWWLPLLVNGILGIIGYNLLLYGALKYTSPMNAAIVNALNPAIIVMFSYFLLKERITLMNIFGFAVSLIGVLFILTKGHLLFIFQANYNLGDLMMLLAGVVWALYSIMGRKLAVPPITATAFSVFFSIVTLLPFMFFHPFSLHELSKGGSIGILYISLFPSVLSFLFWNVSVKKVGPSYAGIYLNFIAVFTALITFLLGDSLSIPQLVGGGLVLTGVYLATAIPKTKASRSTDATVSSGH</sequence>
<proteinExistence type="inferred from homology"/>
<evidence type="ECO:0000256" key="4">
    <source>
        <dbReference type="ARBA" id="ARBA00022692"/>
    </source>
</evidence>
<dbReference type="GO" id="GO:0005886">
    <property type="term" value="C:plasma membrane"/>
    <property type="evidence" value="ECO:0007669"/>
    <property type="project" value="UniProtKB-SubCell"/>
</dbReference>
<feature type="transmembrane region" description="Helical" evidence="7">
    <location>
        <begin position="64"/>
        <end position="87"/>
    </location>
</feature>
<evidence type="ECO:0000256" key="1">
    <source>
        <dbReference type="ARBA" id="ARBA00004651"/>
    </source>
</evidence>
<protein>
    <submittedName>
        <fullName evidence="9">DMT family transporter</fullName>
    </submittedName>
</protein>
<feature type="transmembrane region" description="Helical" evidence="7">
    <location>
        <begin position="93"/>
        <end position="113"/>
    </location>
</feature>
<dbReference type="InterPro" id="IPR050638">
    <property type="entry name" value="AA-Vitamin_Transporters"/>
</dbReference>
<evidence type="ECO:0000256" key="6">
    <source>
        <dbReference type="ARBA" id="ARBA00023136"/>
    </source>
</evidence>
<feature type="transmembrane region" description="Helical" evidence="7">
    <location>
        <begin position="120"/>
        <end position="138"/>
    </location>
</feature>
<evidence type="ECO:0000256" key="3">
    <source>
        <dbReference type="ARBA" id="ARBA00022475"/>
    </source>
</evidence>
<dbReference type="EMBL" id="JARTLI010000005">
    <property type="protein sequence ID" value="MED5051350.1"/>
    <property type="molecule type" value="Genomic_DNA"/>
</dbReference>
<evidence type="ECO:0000313" key="9">
    <source>
        <dbReference type="EMBL" id="MED5051350.1"/>
    </source>
</evidence>
<dbReference type="AlphaFoldDB" id="A0ABD5ISR8"/>
<gene>
    <name evidence="9" type="ORF">P9850_05670</name>
</gene>
<comment type="subcellular location">
    <subcellularLocation>
        <location evidence="1">Cell membrane</location>
        <topology evidence="1">Multi-pass membrane protein</topology>
    </subcellularLocation>
</comment>
<organism evidence="9 10">
    <name type="scientific">Anoxybacteroides rupiense</name>
    <dbReference type="NCBI Taxonomy" id="311460"/>
    <lineage>
        <taxon>Bacteria</taxon>
        <taxon>Bacillati</taxon>
        <taxon>Bacillota</taxon>
        <taxon>Bacilli</taxon>
        <taxon>Bacillales</taxon>
        <taxon>Anoxybacillaceae</taxon>
        <taxon>Anoxybacteroides</taxon>
    </lineage>
</organism>
<dbReference type="SUPFAM" id="SSF103481">
    <property type="entry name" value="Multidrug resistance efflux transporter EmrE"/>
    <property type="match status" value="2"/>
</dbReference>
<keyword evidence="5 7" id="KW-1133">Transmembrane helix</keyword>
<dbReference type="Proteomes" id="UP001339962">
    <property type="component" value="Unassembled WGS sequence"/>
</dbReference>
<dbReference type="Gene3D" id="1.10.3730.20">
    <property type="match status" value="1"/>
</dbReference>
<dbReference type="RefSeq" id="WP_328217667.1">
    <property type="nucleotide sequence ID" value="NZ_JARTLI010000005.1"/>
</dbReference>
<feature type="transmembrane region" description="Helical" evidence="7">
    <location>
        <begin position="242"/>
        <end position="260"/>
    </location>
</feature>
<dbReference type="InterPro" id="IPR037185">
    <property type="entry name" value="EmrE-like"/>
</dbReference>
<accession>A0ABD5ISR8</accession>
<dbReference type="PANTHER" id="PTHR32322">
    <property type="entry name" value="INNER MEMBRANE TRANSPORTER"/>
    <property type="match status" value="1"/>
</dbReference>